<name>A0A1W1UBD7_PEPAS</name>
<accession>A0A1W1UBD7</accession>
<dbReference type="EMBL" id="FWWR01000007">
    <property type="protein sequence ID" value="SMB78406.1"/>
    <property type="molecule type" value="Genomic_DNA"/>
</dbReference>
<evidence type="ECO:0000313" key="8">
    <source>
        <dbReference type="Proteomes" id="UP000192368"/>
    </source>
</evidence>
<dbReference type="STRING" id="573058.SAMN00017477_0047"/>
<dbReference type="GO" id="GO:0005886">
    <property type="term" value="C:plasma membrane"/>
    <property type="evidence" value="ECO:0007669"/>
    <property type="project" value="UniProtKB-SubCell"/>
</dbReference>
<sequence>MKKINFNFNTKIGMRNLKTALAVIIGLYLSDLLSLNTPIFTSIASISGMKSSFAESFNDFKIRMSTTIFGVVLGFLLSLIPVSHYMTPIVGGLGIIFIIYILVAFNLKDMVILSCIVYIASFVNPESQLIYGIERVIGTFLGLVVSLAVNYLLSTPDVNENFTVSAINSFYEARNILLNLIFTDNHDVSSFESSFENIKEHYKVLLEELHAPLHPDLDIENARRALKAFDDIHLRFLLLSSINAHPKLKPSVITRLEDKYHITLLQNGSLEGDINEMYNLHIKKILFNLENLRELLNINEI</sequence>
<evidence type="ECO:0000256" key="6">
    <source>
        <dbReference type="SAM" id="Phobius"/>
    </source>
</evidence>
<evidence type="ECO:0000256" key="4">
    <source>
        <dbReference type="ARBA" id="ARBA00022989"/>
    </source>
</evidence>
<dbReference type="OrthoDB" id="1653617at2"/>
<protein>
    <submittedName>
        <fullName evidence="7">Aromatic acid exporter family member 1</fullName>
    </submittedName>
</protein>
<feature type="transmembrane region" description="Helical" evidence="6">
    <location>
        <begin position="132"/>
        <end position="153"/>
    </location>
</feature>
<keyword evidence="2" id="KW-1003">Cell membrane</keyword>
<keyword evidence="4 6" id="KW-1133">Transmembrane helix</keyword>
<evidence type="ECO:0000313" key="7">
    <source>
        <dbReference type="EMBL" id="SMB78406.1"/>
    </source>
</evidence>
<evidence type="ECO:0000256" key="3">
    <source>
        <dbReference type="ARBA" id="ARBA00022692"/>
    </source>
</evidence>
<dbReference type="RefSeq" id="WP_084229747.1">
    <property type="nucleotide sequence ID" value="NZ_FWWR01000007.1"/>
</dbReference>
<evidence type="ECO:0000256" key="1">
    <source>
        <dbReference type="ARBA" id="ARBA00004651"/>
    </source>
</evidence>
<dbReference type="Pfam" id="PF06081">
    <property type="entry name" value="ArAE_1"/>
    <property type="match status" value="1"/>
</dbReference>
<feature type="transmembrane region" description="Helical" evidence="6">
    <location>
        <begin position="20"/>
        <end position="46"/>
    </location>
</feature>
<dbReference type="InterPro" id="IPR010343">
    <property type="entry name" value="ArAE_1"/>
</dbReference>
<keyword evidence="5 6" id="KW-0472">Membrane</keyword>
<comment type="subcellular location">
    <subcellularLocation>
        <location evidence="1">Cell membrane</location>
        <topology evidence="1">Multi-pass membrane protein</topology>
    </subcellularLocation>
</comment>
<evidence type="ECO:0000256" key="2">
    <source>
        <dbReference type="ARBA" id="ARBA00022475"/>
    </source>
</evidence>
<dbReference type="Proteomes" id="UP000192368">
    <property type="component" value="Unassembled WGS sequence"/>
</dbReference>
<gene>
    <name evidence="7" type="ORF">SAMN00017477_0047</name>
</gene>
<keyword evidence="3 6" id="KW-0812">Transmembrane</keyword>
<dbReference type="AlphaFoldDB" id="A0A1W1UBD7"/>
<evidence type="ECO:0000256" key="5">
    <source>
        <dbReference type="ARBA" id="ARBA00023136"/>
    </source>
</evidence>
<keyword evidence="8" id="KW-1185">Reference proteome</keyword>
<feature type="transmembrane region" description="Helical" evidence="6">
    <location>
        <begin position="92"/>
        <end position="120"/>
    </location>
</feature>
<feature type="transmembrane region" description="Helical" evidence="6">
    <location>
        <begin position="67"/>
        <end position="86"/>
    </location>
</feature>
<reference evidence="8" key="1">
    <citation type="submission" date="2017-04" db="EMBL/GenBank/DDBJ databases">
        <authorList>
            <person name="Varghese N."/>
            <person name="Submissions S."/>
        </authorList>
    </citation>
    <scope>NUCLEOTIDE SEQUENCE [LARGE SCALE GENOMIC DNA]</scope>
    <source>
        <strain evidence="8">DSM 20463</strain>
    </source>
</reference>
<organism evidence="7 8">
    <name type="scientific">Peptoniphilus asaccharolyticus DSM 20463</name>
    <dbReference type="NCBI Taxonomy" id="573058"/>
    <lineage>
        <taxon>Bacteria</taxon>
        <taxon>Bacillati</taxon>
        <taxon>Bacillota</taxon>
        <taxon>Tissierellia</taxon>
        <taxon>Tissierellales</taxon>
        <taxon>Peptoniphilaceae</taxon>
        <taxon>Peptoniphilus</taxon>
    </lineage>
</organism>
<proteinExistence type="predicted"/>